<keyword evidence="11" id="KW-1278">Translocase</keyword>
<dbReference type="Proteomes" id="UP001445335">
    <property type="component" value="Unassembled WGS sequence"/>
</dbReference>
<dbReference type="InterPro" id="IPR036670">
    <property type="entry name" value="SecA_X-link_sf"/>
</dbReference>
<dbReference type="InterPro" id="IPR046341">
    <property type="entry name" value="SET_dom_sf"/>
</dbReference>
<dbReference type="SUPFAM" id="SSF81886">
    <property type="entry name" value="Helical scaffold and wing domains of SecA"/>
    <property type="match status" value="1"/>
</dbReference>
<keyword evidence="4" id="KW-0813">Transport</keyword>
<dbReference type="Pfam" id="PF07517">
    <property type="entry name" value="SecA_DEAD"/>
    <property type="match status" value="1"/>
</dbReference>
<dbReference type="SUPFAM" id="SSF52540">
    <property type="entry name" value="P-loop containing nucleoside triphosphate hydrolases"/>
    <property type="match status" value="2"/>
</dbReference>
<evidence type="ECO:0000313" key="21">
    <source>
        <dbReference type="Proteomes" id="UP001445335"/>
    </source>
</evidence>
<keyword evidence="10" id="KW-0653">Protein transport</keyword>
<keyword evidence="21" id="KW-1185">Reference proteome</keyword>
<dbReference type="Pfam" id="PF21090">
    <property type="entry name" value="P-loop_SecA"/>
    <property type="match status" value="1"/>
</dbReference>
<name>A0AAW1S8K6_9CHLO</name>
<evidence type="ECO:0000259" key="17">
    <source>
        <dbReference type="PROSITE" id="PS50280"/>
    </source>
</evidence>
<dbReference type="SMART" id="SM00220">
    <property type="entry name" value="S_TKc"/>
    <property type="match status" value="1"/>
</dbReference>
<dbReference type="InterPro" id="IPR011009">
    <property type="entry name" value="Kinase-like_dom_sf"/>
</dbReference>
<dbReference type="PROSITE" id="PS51196">
    <property type="entry name" value="SECA_MOTOR_DEAD"/>
    <property type="match status" value="1"/>
</dbReference>
<dbReference type="Gene3D" id="1.10.3060.10">
    <property type="entry name" value="Helical scaffold and wing domains of SecA"/>
    <property type="match status" value="1"/>
</dbReference>
<evidence type="ECO:0000256" key="15">
    <source>
        <dbReference type="SAM" id="MobiDB-lite"/>
    </source>
</evidence>
<feature type="domain" description="SecA family profile" evidence="19">
    <location>
        <begin position="27"/>
        <end position="805"/>
    </location>
</feature>
<feature type="domain" description="Protein kinase" evidence="16">
    <location>
        <begin position="1452"/>
        <end position="1734"/>
    </location>
</feature>
<dbReference type="PROSITE" id="PS50011">
    <property type="entry name" value="PROTEIN_KINASE_DOM"/>
    <property type="match status" value="1"/>
</dbReference>
<dbReference type="CDD" id="cd10527">
    <property type="entry name" value="SET_LSMT"/>
    <property type="match status" value="1"/>
</dbReference>
<protein>
    <recommendedName>
        <fullName evidence="3">chloroplast protein-transporting ATPase</fullName>
        <ecNumber evidence="3">7.4.2.4</ecNumber>
    </recommendedName>
</protein>
<dbReference type="Gene3D" id="3.40.50.300">
    <property type="entry name" value="P-loop containing nucleotide triphosphate hydrolases"/>
    <property type="match status" value="2"/>
</dbReference>
<dbReference type="GO" id="GO:0009941">
    <property type="term" value="C:chloroplast envelope"/>
    <property type="evidence" value="ECO:0007669"/>
    <property type="project" value="TreeGrafter"/>
</dbReference>
<dbReference type="InterPro" id="IPR008271">
    <property type="entry name" value="Ser/Thr_kinase_AS"/>
</dbReference>
<dbReference type="EMBL" id="JALJOU010000010">
    <property type="protein sequence ID" value="KAK9841856.1"/>
    <property type="molecule type" value="Genomic_DNA"/>
</dbReference>
<dbReference type="InterPro" id="IPR000185">
    <property type="entry name" value="SecA"/>
</dbReference>
<keyword evidence="6" id="KW-0808">Transferase</keyword>
<dbReference type="PROSITE" id="PS00108">
    <property type="entry name" value="PROTEIN_KINASE_ST"/>
    <property type="match status" value="1"/>
</dbReference>
<keyword evidence="5" id="KW-0723">Serine/threonine-protein kinase</keyword>
<feature type="region of interest" description="Disordered" evidence="15">
    <location>
        <begin position="1753"/>
        <end position="1828"/>
    </location>
</feature>
<keyword evidence="9" id="KW-0067">ATP-binding</keyword>
<dbReference type="Gene3D" id="3.90.1410.10">
    <property type="entry name" value="set domain protein methyltransferase, domain 1"/>
    <property type="match status" value="1"/>
</dbReference>
<comment type="caution">
    <text evidence="20">The sequence shown here is derived from an EMBL/GenBank/DDBJ whole genome shotgun (WGS) entry which is preliminary data.</text>
</comment>
<dbReference type="EC" id="7.4.2.4" evidence="3"/>
<dbReference type="Gene3D" id="3.30.200.20">
    <property type="entry name" value="Phosphorylase Kinase, domain 1"/>
    <property type="match status" value="1"/>
</dbReference>
<dbReference type="SUPFAM" id="SSF82199">
    <property type="entry name" value="SET domain"/>
    <property type="match status" value="1"/>
</dbReference>
<dbReference type="InterPro" id="IPR036266">
    <property type="entry name" value="SecA_Wing/Scaffold_sf"/>
</dbReference>
<evidence type="ECO:0000256" key="4">
    <source>
        <dbReference type="ARBA" id="ARBA00022448"/>
    </source>
</evidence>
<dbReference type="SUPFAM" id="SSF56112">
    <property type="entry name" value="Protein kinase-like (PK-like)"/>
    <property type="match status" value="1"/>
</dbReference>
<dbReference type="SMART" id="SM00958">
    <property type="entry name" value="SecA_PP_bind"/>
    <property type="match status" value="1"/>
</dbReference>
<dbReference type="InterPro" id="IPR014001">
    <property type="entry name" value="Helicase_ATP-bd"/>
</dbReference>
<dbReference type="SMART" id="SM00957">
    <property type="entry name" value="SecA_DEAD"/>
    <property type="match status" value="1"/>
</dbReference>
<dbReference type="GO" id="GO:0016464">
    <property type="term" value="F:chloroplast protein-transporting ATPase activity"/>
    <property type="evidence" value="ECO:0007669"/>
    <property type="project" value="UniProtKB-EC"/>
</dbReference>
<dbReference type="PROSITE" id="PS51192">
    <property type="entry name" value="HELICASE_ATP_BIND_1"/>
    <property type="match status" value="1"/>
</dbReference>
<sequence length="1909" mass="208899">MPAQHQSAANAADRAELKERGPVPWLPKPWREGLVTAESRTLERYGRSVQKVNAMEPEMRALSDDELRNRTTELRRFLEAGTPLDDLLVEAFAVAREAARRVLGLRPYDVQLVGGMALHEGRVAEMRTGEGKTLAAVMPAYLNALSGRGVHLITVNEYLAARDREWMGKVFEFLGLTVAVARDDDSTQQKRAAFGADVMYITARLVGFTHLRDNSASNEEDVVMLRPWHYAIVDEVDSLLIDECRNPMIISVSDSAYADTKRYELAAQVVDADAERPLYEAKLYPNGRVGHGHFTLERKHKRIGLTQQGMRLVLRKLQERGVQFPGAKAEKREPGVWDLWEGDGRQACWGVLVVNALRAREMHQRDVQYLVRDGEVKIIDEATGREQALSRWTDGLHQAIEAKEGLEVRGSASVVGSITFQMLFKYYPKLGGMTGTAATESEELYERYRLRVLTVPTHRPCIRVDHDTRVYYRRRGKQAMLYSLIDESAWRRQPVLIGTSSVADSDEISAWLTSWSIPHQMLNARPDLVAREAAVIAQAGLPGRVTIATSMAGRGTDIILGGNPKGLATSALEDLALPLLSQDGEGWESQTVPMPEFRNEDAMRDYLPPQLLAALALAKAVLRAGSVERLPVAAARRAVAAAINRAEVLRSQFSAEAPPQPPPDAWPAAPGGQLDALGCFCEAHGLGTAEVHAAAGRRDSEGAAPALARAALHLWVWFDARCARLAAQVRDAGGLRVILASLQATLRGENQLRGRAGRQGDPGETLSLLDVNDRLIDETGSMKLIEQYLLPMVERSGMRASEMHLEGFLARSFVRAIQGAYEEGGRVLREQLALYDEVLDVYRQHHYDLRRRLVANSRAGRVRILHAYMLECAMELVQQRADLSVAPWEGDAWRLQELVATVRRMVNPFPQSKVAWHFERPWTDQAKALFRKTSGLDVATIEIDPVPVLGLADDVAVADDLRRRLQAREPLPRAESLHSTEASLAEIRDDLVRLWDVHEEDFPAERRSETTQYGAEARALAGMVAEALVVAYEHGKRPAIAIAMNSWSAALGRPSRREGADGAAAVAAKVEEFERDALVEALDAQWIDFLATVKNLETGSRLRIYSAQDPLEEYRLESGAMFAQLLEQFRREAVAEHAVASHALAHQTPAQQGTAHAFQELLGNCGASGCVQLEFVSEGFGLIATQPVAEGEVVLRVPVAVCLIVDYANGASLPSAAWPRLRQGLSKADPLTWDLLLSLALMDAVAGDGGSFWEAYASEMLPEPQALAVPFCLPHELLLALRSPVIASGAQEQQARLRALFPGLAQEAADGVPGWLHWAFACVRSRAFCLGPERFAFVPFLDAANHAVEPRAAYREAGGAVELVALEGGLAAGQQVTISYSGGRGYTNQRFMMQYGFVLEGNMADRLALQLPAAPGRATGLSLERMQRLLGDRVFLDAVSGPPRHRAAMHKYRLLSKKGEGTFSEVLKAQCLRSAKYVAIKVMKNHFDSLEQVDNLREVQALRRLSHPNIITLLEVLFDAASGKLALVFELMEQNLYELIQGRAGGMSEEALKRLMFQLLQALAHMHRNGIFHRDVKPENILVTRDSLRLADFGSCRGMHAKAPFTEYISTRWYRAPECLLTDGYYTQKMDMWGAACVFFEVLTLCPLFPGTNELDQVGRITAVLGVPPAALLAAFARRSQHAAGLQLAPAHVSGLAALVPRLGPVGLDLLTRLLAYDPAERLSAEQALRHPYFRVLREEAAAQRAATAAPAAALRPAGLPAAAPPHSGRRSAAPPPLEACATPAAATDCSTSMPANEAWQPDGGAPAAPRVHRQRRKPSLNAGRASMRIMAPANGGAADARAPKQLAGPGLPPALAAAAERRARLLQRAPPNAPQAPALRGRAAAGGRAAWARKALKGSLAKRGSFDR</sequence>
<comment type="similarity">
    <text evidence="2">Belongs to the SecA family.</text>
</comment>
<dbReference type="PANTHER" id="PTHR30612:SF11">
    <property type="entry name" value="PROTEIN TRANSLOCASE SUBUNIT SECA2, CHLOROPLASTIC"/>
    <property type="match status" value="1"/>
</dbReference>
<feature type="domain" description="Helicase ATP-binding" evidence="18">
    <location>
        <begin position="113"/>
        <end position="253"/>
    </location>
</feature>
<keyword evidence="13" id="KW-0472">Membrane</keyword>
<dbReference type="GO" id="GO:0005524">
    <property type="term" value="F:ATP binding"/>
    <property type="evidence" value="ECO:0007669"/>
    <property type="project" value="UniProtKB-KW"/>
</dbReference>
<dbReference type="GO" id="GO:0017038">
    <property type="term" value="P:protein import"/>
    <property type="evidence" value="ECO:0007669"/>
    <property type="project" value="InterPro"/>
</dbReference>
<feature type="region of interest" description="Disordered" evidence="15">
    <location>
        <begin position="1"/>
        <end position="24"/>
    </location>
</feature>
<reference evidence="20 21" key="1">
    <citation type="journal article" date="2024" name="Nat. Commun.">
        <title>Phylogenomics reveals the evolutionary origins of lichenization in chlorophyte algae.</title>
        <authorList>
            <person name="Puginier C."/>
            <person name="Libourel C."/>
            <person name="Otte J."/>
            <person name="Skaloud P."/>
            <person name="Haon M."/>
            <person name="Grisel S."/>
            <person name="Petersen M."/>
            <person name="Berrin J.G."/>
            <person name="Delaux P.M."/>
            <person name="Dal Grande F."/>
            <person name="Keller J."/>
        </authorList>
    </citation>
    <scope>NUCLEOTIDE SEQUENCE [LARGE SCALE GENOMIC DNA]</scope>
    <source>
        <strain evidence="20 21">SAG 245.80</strain>
    </source>
</reference>
<evidence type="ECO:0000259" key="16">
    <source>
        <dbReference type="PROSITE" id="PS50011"/>
    </source>
</evidence>
<evidence type="ECO:0000256" key="11">
    <source>
        <dbReference type="ARBA" id="ARBA00022967"/>
    </source>
</evidence>
<dbReference type="HAMAP" id="MF_01382">
    <property type="entry name" value="SecA"/>
    <property type="match status" value="1"/>
</dbReference>
<evidence type="ECO:0000256" key="6">
    <source>
        <dbReference type="ARBA" id="ARBA00022679"/>
    </source>
</evidence>
<keyword evidence="8" id="KW-0418">Kinase</keyword>
<dbReference type="InterPro" id="IPR027417">
    <property type="entry name" value="P-loop_NTPase"/>
</dbReference>
<proteinExistence type="inferred from homology"/>
<evidence type="ECO:0000256" key="1">
    <source>
        <dbReference type="ARBA" id="ARBA00004170"/>
    </source>
</evidence>
<evidence type="ECO:0000256" key="14">
    <source>
        <dbReference type="ARBA" id="ARBA00034043"/>
    </source>
</evidence>
<dbReference type="CDD" id="cd17928">
    <property type="entry name" value="DEXDc_SecA"/>
    <property type="match status" value="1"/>
</dbReference>
<dbReference type="PANTHER" id="PTHR30612">
    <property type="entry name" value="SECA INNER MEMBRANE COMPONENT OF SEC PROTEIN SECRETION SYSTEM"/>
    <property type="match status" value="1"/>
</dbReference>
<dbReference type="InterPro" id="IPR044722">
    <property type="entry name" value="SecA_SF2_C"/>
</dbReference>
<feature type="compositionally biased region" description="Low complexity" evidence="15">
    <location>
        <begin position="1753"/>
        <end position="1766"/>
    </location>
</feature>
<feature type="region of interest" description="Disordered" evidence="15">
    <location>
        <begin position="1869"/>
        <end position="1889"/>
    </location>
</feature>
<dbReference type="InterPro" id="IPR011130">
    <property type="entry name" value="SecA_preprotein_X-link_dom"/>
</dbReference>
<dbReference type="PROSITE" id="PS50280">
    <property type="entry name" value="SET"/>
    <property type="match status" value="1"/>
</dbReference>
<accession>A0AAW1S8K6</accession>
<evidence type="ECO:0000259" key="18">
    <source>
        <dbReference type="PROSITE" id="PS51192"/>
    </source>
</evidence>
<keyword evidence="7" id="KW-0547">Nucleotide-binding</keyword>
<organism evidence="20 21">
    <name type="scientific">Elliptochloris bilobata</name>
    <dbReference type="NCBI Taxonomy" id="381761"/>
    <lineage>
        <taxon>Eukaryota</taxon>
        <taxon>Viridiplantae</taxon>
        <taxon>Chlorophyta</taxon>
        <taxon>core chlorophytes</taxon>
        <taxon>Trebouxiophyceae</taxon>
        <taxon>Trebouxiophyceae incertae sedis</taxon>
        <taxon>Elliptochloris clade</taxon>
        <taxon>Elliptochloris</taxon>
    </lineage>
</organism>
<evidence type="ECO:0000259" key="19">
    <source>
        <dbReference type="PROSITE" id="PS51196"/>
    </source>
</evidence>
<dbReference type="InterPro" id="IPR011116">
    <property type="entry name" value="SecA_Wing/Scaffold"/>
</dbReference>
<evidence type="ECO:0000256" key="7">
    <source>
        <dbReference type="ARBA" id="ARBA00022741"/>
    </source>
</evidence>
<feature type="domain" description="SET" evidence="17">
    <location>
        <begin position="1171"/>
        <end position="1381"/>
    </location>
</feature>
<dbReference type="SUPFAM" id="SSF81767">
    <property type="entry name" value="Pre-protein crosslinking domain of SecA"/>
    <property type="match status" value="1"/>
</dbReference>
<dbReference type="InterPro" id="IPR014018">
    <property type="entry name" value="SecA_motor_DEAD"/>
</dbReference>
<evidence type="ECO:0000256" key="5">
    <source>
        <dbReference type="ARBA" id="ARBA00022527"/>
    </source>
</evidence>
<dbReference type="InterPro" id="IPR000719">
    <property type="entry name" value="Prot_kinase_dom"/>
</dbReference>
<dbReference type="FunFam" id="1.10.510.10:FF:000624">
    <property type="entry name" value="Mitogen-activated protein kinase"/>
    <property type="match status" value="1"/>
</dbReference>
<evidence type="ECO:0000256" key="8">
    <source>
        <dbReference type="ARBA" id="ARBA00022777"/>
    </source>
</evidence>
<comment type="catalytic activity">
    <reaction evidence="14">
        <text>ATP + H2O + chloroplast-proteinSide 1 = ADP + phosphate + chloroplast-proteinSide 2.</text>
        <dbReference type="EC" id="7.4.2.4"/>
    </reaction>
</comment>
<evidence type="ECO:0000256" key="10">
    <source>
        <dbReference type="ARBA" id="ARBA00022927"/>
    </source>
</evidence>
<evidence type="ECO:0000256" key="12">
    <source>
        <dbReference type="ARBA" id="ARBA00023010"/>
    </source>
</evidence>
<dbReference type="InterPro" id="IPR001214">
    <property type="entry name" value="SET_dom"/>
</dbReference>
<dbReference type="GO" id="GO:0006886">
    <property type="term" value="P:intracellular protein transport"/>
    <property type="evidence" value="ECO:0007669"/>
    <property type="project" value="InterPro"/>
</dbReference>
<dbReference type="Pfam" id="PF01043">
    <property type="entry name" value="SecA_PP_bind"/>
    <property type="match status" value="1"/>
</dbReference>
<keyword evidence="12" id="KW-0811">Translocation</keyword>
<dbReference type="Gene3D" id="3.90.1440.10">
    <property type="entry name" value="SecA, preprotein cross-linking domain"/>
    <property type="match status" value="1"/>
</dbReference>
<dbReference type="PRINTS" id="PR00906">
    <property type="entry name" value="SECA"/>
</dbReference>
<dbReference type="GO" id="GO:0006605">
    <property type="term" value="P:protein targeting"/>
    <property type="evidence" value="ECO:0007669"/>
    <property type="project" value="InterPro"/>
</dbReference>
<evidence type="ECO:0000256" key="13">
    <source>
        <dbReference type="ARBA" id="ARBA00023136"/>
    </source>
</evidence>
<evidence type="ECO:0000256" key="3">
    <source>
        <dbReference type="ARBA" id="ARBA00012047"/>
    </source>
</evidence>
<dbReference type="Pfam" id="PF07516">
    <property type="entry name" value="SecA_SW"/>
    <property type="match status" value="1"/>
</dbReference>
<gene>
    <name evidence="20" type="ORF">WJX81_007585</name>
</gene>
<dbReference type="GO" id="GO:0016020">
    <property type="term" value="C:membrane"/>
    <property type="evidence" value="ECO:0007669"/>
    <property type="project" value="UniProtKB-SubCell"/>
</dbReference>
<evidence type="ECO:0000256" key="2">
    <source>
        <dbReference type="ARBA" id="ARBA00007650"/>
    </source>
</evidence>
<dbReference type="InterPro" id="IPR011115">
    <property type="entry name" value="SecA_DEAD"/>
</dbReference>
<comment type="subcellular location">
    <subcellularLocation>
        <location evidence="1">Membrane</location>
        <topology evidence="1">Peripheral membrane protein</topology>
    </subcellularLocation>
</comment>
<dbReference type="FunFam" id="3.30.200.20:FF:000271">
    <property type="entry name" value="MAPK/MAK/MRK overlapping kinase"/>
    <property type="match status" value="1"/>
</dbReference>
<evidence type="ECO:0000313" key="20">
    <source>
        <dbReference type="EMBL" id="KAK9841856.1"/>
    </source>
</evidence>
<evidence type="ECO:0000256" key="9">
    <source>
        <dbReference type="ARBA" id="ARBA00022840"/>
    </source>
</evidence>
<dbReference type="GO" id="GO:0004674">
    <property type="term" value="F:protein serine/threonine kinase activity"/>
    <property type="evidence" value="ECO:0007669"/>
    <property type="project" value="UniProtKB-KW"/>
</dbReference>
<dbReference type="Gene3D" id="1.10.510.10">
    <property type="entry name" value="Transferase(Phosphotransferase) domain 1"/>
    <property type="match status" value="1"/>
</dbReference>
<dbReference type="Pfam" id="PF00069">
    <property type="entry name" value="Pkinase"/>
    <property type="match status" value="1"/>
</dbReference>